<proteinExistence type="predicted"/>
<protein>
    <submittedName>
        <fullName evidence="4 5">Salivary C-type lectin</fullName>
    </submittedName>
</protein>
<dbReference type="HOGENOM" id="CLU_049894_13_1_1"/>
<dbReference type="InterPro" id="IPR016187">
    <property type="entry name" value="CTDL_fold"/>
</dbReference>
<reference evidence="4" key="1">
    <citation type="submission" date="2007-03" db="EMBL/GenBank/DDBJ databases">
        <title>Annotation of Culex pipiens quinquefasciatus.</title>
        <authorList>
            <consortium name="The Broad Institute Genome Sequencing Platform"/>
            <person name="Atkinson P.W."/>
            <person name="Hemingway J."/>
            <person name="Christensen B.M."/>
            <person name="Higgs S."/>
            <person name="Kodira C."/>
            <person name="Hannick L."/>
            <person name="Megy K."/>
            <person name="O'Leary S."/>
            <person name="Pearson M."/>
            <person name="Haas B.J."/>
            <person name="Mauceli E."/>
            <person name="Wortman J.R."/>
            <person name="Lee N.H."/>
            <person name="Guigo R."/>
            <person name="Stanke M."/>
            <person name="Alvarado L."/>
            <person name="Amedeo P."/>
            <person name="Antoine C.H."/>
            <person name="Arensburger P."/>
            <person name="Bidwell S.L."/>
            <person name="Crawford M."/>
            <person name="Camaro F."/>
            <person name="Devon K."/>
            <person name="Engels R."/>
            <person name="Hammond M."/>
            <person name="Howarth C."/>
            <person name="Koehrsen M."/>
            <person name="Lawson D."/>
            <person name="Montgomery P."/>
            <person name="Nene V."/>
            <person name="Nusbaum C."/>
            <person name="Puiu D."/>
            <person name="Romero-Severson J."/>
            <person name="Severson D.W."/>
            <person name="Shumway M."/>
            <person name="Sisk P."/>
            <person name="Stolte C."/>
            <person name="Zeng Q."/>
            <person name="Eisenstadt E."/>
            <person name="Fraser-Liggett C."/>
            <person name="Strausberg R."/>
            <person name="Galagan J."/>
            <person name="Birren B."/>
            <person name="Collins F.H."/>
        </authorList>
    </citation>
    <scope>NUCLEOTIDE SEQUENCE [LARGE SCALE GENOMIC DNA]</scope>
    <source>
        <strain evidence="4">JHB</strain>
    </source>
</reference>
<dbReference type="SMART" id="SM00034">
    <property type="entry name" value="CLECT"/>
    <property type="match status" value="1"/>
</dbReference>
<dbReference type="OrthoDB" id="7760957at2759"/>
<keyword evidence="4" id="KW-0430">Lectin</keyword>
<dbReference type="AlphaFoldDB" id="B0WML8"/>
<evidence type="ECO:0000256" key="2">
    <source>
        <dbReference type="SAM" id="SignalP"/>
    </source>
</evidence>
<dbReference type="InterPro" id="IPR018378">
    <property type="entry name" value="C-type_lectin_CS"/>
</dbReference>
<feature type="signal peptide" evidence="2">
    <location>
        <begin position="1"/>
        <end position="22"/>
    </location>
</feature>
<dbReference type="Proteomes" id="UP000002320">
    <property type="component" value="Unassembled WGS sequence"/>
</dbReference>
<dbReference type="InterPro" id="IPR016186">
    <property type="entry name" value="C-type_lectin-like/link_sf"/>
</dbReference>
<accession>B0WML8</accession>
<dbReference type="PANTHER" id="PTHR22801">
    <property type="entry name" value="LITHOSTATHINE"/>
    <property type="match status" value="1"/>
</dbReference>
<dbReference type="InterPro" id="IPR001304">
    <property type="entry name" value="C-type_lectin-like"/>
</dbReference>
<sequence length="177" mass="19911">MLLKEVCFLVAVVLSIATCGSSYRNSTLISPSSNWSTKAKISRAINSGTKYIALNENLNFFEAWQMCESYGLKLASVTSPADTNQIKVALNNANARNWGEYWIAGTDLGRSKSFLWITTGKNIWRPNFYLNWNSGQPDNSGGNEHCIEIYQESANRWNDRDCYVRHGFVCQLSTLSC</sequence>
<dbReference type="PROSITE" id="PS00615">
    <property type="entry name" value="C_TYPE_LECTIN_1"/>
    <property type="match status" value="1"/>
</dbReference>
<dbReference type="PROSITE" id="PS50041">
    <property type="entry name" value="C_TYPE_LECTIN_2"/>
    <property type="match status" value="1"/>
</dbReference>
<evidence type="ECO:0000313" key="6">
    <source>
        <dbReference type="Proteomes" id="UP000002320"/>
    </source>
</evidence>
<evidence type="ECO:0000313" key="4">
    <source>
        <dbReference type="EMBL" id="EDS31089.1"/>
    </source>
</evidence>
<evidence type="ECO:0000256" key="1">
    <source>
        <dbReference type="ARBA" id="ARBA00023157"/>
    </source>
</evidence>
<feature type="chain" id="PRO_5011408449" evidence="2">
    <location>
        <begin position="23"/>
        <end position="177"/>
    </location>
</feature>
<gene>
    <name evidence="5" type="primary">6040572</name>
    <name evidence="4" type="ORF">CpipJ_CPIJ007998</name>
</gene>
<keyword evidence="1" id="KW-1015">Disulfide bond</keyword>
<dbReference type="CDD" id="cd00037">
    <property type="entry name" value="CLECT"/>
    <property type="match status" value="1"/>
</dbReference>
<dbReference type="VEuPathDB" id="VectorBase:CQUJHB012860"/>
<dbReference type="VEuPathDB" id="VectorBase:CPIJ007998"/>
<dbReference type="Gene3D" id="3.10.100.10">
    <property type="entry name" value="Mannose-Binding Protein A, subunit A"/>
    <property type="match status" value="1"/>
</dbReference>
<dbReference type="Pfam" id="PF00059">
    <property type="entry name" value="Lectin_C"/>
    <property type="match status" value="1"/>
</dbReference>
<dbReference type="FunCoup" id="B0WML8">
    <property type="interactions" value="6"/>
</dbReference>
<name>B0WML8_CULQU</name>
<feature type="domain" description="C-type lectin" evidence="3">
    <location>
        <begin position="46"/>
        <end position="171"/>
    </location>
</feature>
<keyword evidence="6" id="KW-1185">Reference proteome</keyword>
<reference evidence="5" key="2">
    <citation type="submission" date="2020-05" db="UniProtKB">
        <authorList>
            <consortium name="EnsemblMetazoa"/>
        </authorList>
    </citation>
    <scope>IDENTIFICATION</scope>
    <source>
        <strain evidence="5">JHB</strain>
    </source>
</reference>
<dbReference type="eggNOG" id="KOG4297">
    <property type="taxonomic scope" value="Eukaryota"/>
</dbReference>
<dbReference type="InterPro" id="IPR050801">
    <property type="entry name" value="Ca-Dep_Lectins_ImmuneDev"/>
</dbReference>
<keyword evidence="2" id="KW-0732">Signal</keyword>
<dbReference type="EnsemblMetazoa" id="CPIJ007998-RA">
    <property type="protein sequence ID" value="CPIJ007998-PA"/>
    <property type="gene ID" value="CPIJ007998"/>
</dbReference>
<dbReference type="InParanoid" id="B0WML8"/>
<organism>
    <name type="scientific">Culex quinquefasciatus</name>
    <name type="common">Southern house mosquito</name>
    <name type="synonym">Culex pungens</name>
    <dbReference type="NCBI Taxonomy" id="7176"/>
    <lineage>
        <taxon>Eukaryota</taxon>
        <taxon>Metazoa</taxon>
        <taxon>Ecdysozoa</taxon>
        <taxon>Arthropoda</taxon>
        <taxon>Hexapoda</taxon>
        <taxon>Insecta</taxon>
        <taxon>Pterygota</taxon>
        <taxon>Neoptera</taxon>
        <taxon>Endopterygota</taxon>
        <taxon>Diptera</taxon>
        <taxon>Nematocera</taxon>
        <taxon>Culicoidea</taxon>
        <taxon>Culicidae</taxon>
        <taxon>Culicinae</taxon>
        <taxon>Culicini</taxon>
        <taxon>Culex</taxon>
        <taxon>Culex</taxon>
    </lineage>
</organism>
<dbReference type="KEGG" id="cqu:CpipJ_CPIJ007998"/>
<dbReference type="PANTHER" id="PTHR22801:SF63">
    <property type="entry name" value="C-TYPE LECTIN DOMAIN-CONTAINING PROTEIN"/>
    <property type="match status" value="1"/>
</dbReference>
<dbReference type="EMBL" id="DS231998">
    <property type="protein sequence ID" value="EDS31089.1"/>
    <property type="molecule type" value="Genomic_DNA"/>
</dbReference>
<evidence type="ECO:0000259" key="3">
    <source>
        <dbReference type="PROSITE" id="PS50041"/>
    </source>
</evidence>
<dbReference type="SUPFAM" id="SSF56436">
    <property type="entry name" value="C-type lectin-like"/>
    <property type="match status" value="1"/>
</dbReference>
<evidence type="ECO:0000313" key="5">
    <source>
        <dbReference type="EnsemblMetazoa" id="CPIJ007998-PA"/>
    </source>
</evidence>
<dbReference type="GO" id="GO:0030246">
    <property type="term" value="F:carbohydrate binding"/>
    <property type="evidence" value="ECO:0007669"/>
    <property type="project" value="UniProtKB-KW"/>
</dbReference>